<dbReference type="InterPro" id="IPR012349">
    <property type="entry name" value="Split_barrel_FMN-bd"/>
</dbReference>
<dbReference type="EMBL" id="BMFK01000003">
    <property type="protein sequence ID" value="GGE78842.1"/>
    <property type="molecule type" value="Genomic_DNA"/>
</dbReference>
<name>A0A917AXT3_9BACI</name>
<reference evidence="2" key="1">
    <citation type="journal article" date="2014" name="Int. J. Syst. Evol. Microbiol.">
        <title>Complete genome sequence of Corynebacterium casei LMG S-19264T (=DSM 44701T), isolated from a smear-ripened cheese.</title>
        <authorList>
            <consortium name="US DOE Joint Genome Institute (JGI-PGF)"/>
            <person name="Walter F."/>
            <person name="Albersmeier A."/>
            <person name="Kalinowski J."/>
            <person name="Ruckert C."/>
        </authorList>
    </citation>
    <scope>NUCLEOTIDE SEQUENCE</scope>
    <source>
        <strain evidence="2">CGMCC 1.12698</strain>
    </source>
</reference>
<dbReference type="SUPFAM" id="SSF50475">
    <property type="entry name" value="FMN-binding split barrel"/>
    <property type="match status" value="1"/>
</dbReference>
<accession>A0A917AXT3</accession>
<evidence type="ECO:0000313" key="3">
    <source>
        <dbReference type="Proteomes" id="UP000605259"/>
    </source>
</evidence>
<evidence type="ECO:0000259" key="1">
    <source>
        <dbReference type="Pfam" id="PF01243"/>
    </source>
</evidence>
<sequence>MSLEEKVQTILENHRIGILSTIRDGKPHSCFMIFQHDGYTLYIGANEETQKIGDIRNNEHVHVLLGYEGKGWNDNFLEIEATATLVEDENQKQKYWSEELTKWVQDPSDPNYILVKITPSTIAYIENAGSEPEVLTL</sequence>
<dbReference type="Gene3D" id="2.30.110.10">
    <property type="entry name" value="Electron Transport, Fmn-binding Protein, Chain A"/>
    <property type="match status" value="1"/>
</dbReference>
<dbReference type="PANTHER" id="PTHR34818:SF1">
    <property type="entry name" value="PROTEIN BLI-3"/>
    <property type="match status" value="1"/>
</dbReference>
<gene>
    <name evidence="2" type="ORF">GCM10007140_30440</name>
</gene>
<evidence type="ECO:0000313" key="2">
    <source>
        <dbReference type="EMBL" id="GGE78842.1"/>
    </source>
</evidence>
<proteinExistence type="predicted"/>
<protein>
    <submittedName>
        <fullName evidence="2">General stress protein</fullName>
    </submittedName>
</protein>
<dbReference type="Pfam" id="PF01243">
    <property type="entry name" value="PNPOx_N"/>
    <property type="match status" value="1"/>
</dbReference>
<keyword evidence="3" id="KW-1185">Reference proteome</keyword>
<organism evidence="2 3">
    <name type="scientific">Priestia taiwanensis</name>
    <dbReference type="NCBI Taxonomy" id="1347902"/>
    <lineage>
        <taxon>Bacteria</taxon>
        <taxon>Bacillati</taxon>
        <taxon>Bacillota</taxon>
        <taxon>Bacilli</taxon>
        <taxon>Bacillales</taxon>
        <taxon>Bacillaceae</taxon>
        <taxon>Priestia</taxon>
    </lineage>
</organism>
<dbReference type="PANTHER" id="PTHR34818">
    <property type="entry name" value="PROTEIN BLI-3"/>
    <property type="match status" value="1"/>
</dbReference>
<comment type="caution">
    <text evidence="2">The sequence shown here is derived from an EMBL/GenBank/DDBJ whole genome shotgun (WGS) entry which is preliminary data.</text>
</comment>
<dbReference type="RefSeq" id="WP_188389354.1">
    <property type="nucleotide sequence ID" value="NZ_BMFK01000003.1"/>
</dbReference>
<reference evidence="2" key="2">
    <citation type="submission" date="2020-09" db="EMBL/GenBank/DDBJ databases">
        <authorList>
            <person name="Sun Q."/>
            <person name="Zhou Y."/>
        </authorList>
    </citation>
    <scope>NUCLEOTIDE SEQUENCE</scope>
    <source>
        <strain evidence="2">CGMCC 1.12698</strain>
    </source>
</reference>
<dbReference type="AlphaFoldDB" id="A0A917AXT3"/>
<dbReference type="Proteomes" id="UP000605259">
    <property type="component" value="Unassembled WGS sequence"/>
</dbReference>
<feature type="domain" description="Pyridoxamine 5'-phosphate oxidase N-terminal" evidence="1">
    <location>
        <begin position="3"/>
        <end position="124"/>
    </location>
</feature>
<dbReference type="InterPro" id="IPR052917">
    <property type="entry name" value="Stress-Dev_Protein"/>
</dbReference>
<dbReference type="InterPro" id="IPR011576">
    <property type="entry name" value="Pyridox_Oxase_N"/>
</dbReference>